<dbReference type="EMBL" id="KT875762">
    <property type="protein sequence ID" value="AOV87043.1"/>
    <property type="molecule type" value="mRNA"/>
</dbReference>
<accession>A0A1L2JGT8</accession>
<feature type="chain" id="PRO_5009852136" evidence="2">
    <location>
        <begin position="24"/>
        <end position="149"/>
    </location>
</feature>
<organism evidence="3">
    <name type="scientific">Halyomorpha halys</name>
    <name type="common">Brown marmorated stink bug</name>
    <name type="synonym">Pentatoma halys</name>
    <dbReference type="NCBI Taxonomy" id="286706"/>
    <lineage>
        <taxon>Eukaryota</taxon>
        <taxon>Metazoa</taxon>
        <taxon>Ecdysozoa</taxon>
        <taxon>Arthropoda</taxon>
        <taxon>Hexapoda</taxon>
        <taxon>Insecta</taxon>
        <taxon>Pterygota</taxon>
        <taxon>Neoptera</taxon>
        <taxon>Paraneoptera</taxon>
        <taxon>Hemiptera</taxon>
        <taxon>Heteroptera</taxon>
        <taxon>Panheteroptera</taxon>
        <taxon>Pentatomomorpha</taxon>
        <taxon>Pentatomoidea</taxon>
        <taxon>Pentatomidae</taxon>
        <taxon>Pentatominae</taxon>
        <taxon>Halyomorpha</taxon>
    </lineage>
</organism>
<feature type="signal peptide" evidence="2">
    <location>
        <begin position="1"/>
        <end position="23"/>
    </location>
</feature>
<dbReference type="GeneID" id="106687067"/>
<dbReference type="CDD" id="cd23992">
    <property type="entry name" value="PBP_GOBP"/>
    <property type="match status" value="1"/>
</dbReference>
<dbReference type="InterPro" id="IPR036728">
    <property type="entry name" value="PBP_GOBP_sf"/>
</dbReference>
<dbReference type="GO" id="GO:0005549">
    <property type="term" value="F:odorant binding"/>
    <property type="evidence" value="ECO:0007669"/>
    <property type="project" value="InterPro"/>
</dbReference>
<proteinExistence type="evidence at transcript level"/>
<dbReference type="AlphaFoldDB" id="A0A1L2JGT8"/>
<sequence length="149" mass="16879">MKLFESILLTAIVIAVSVSLIGCHEDIVSIKKMAISRCSEIHSISKEAVKSIMNNEEVPNDYEIKCWLSCVLKTLGMLKDGKIMWETCRNITKYGFSEEDKAKVDKITEICQAEVPQEEKDECQLAYSAAVCKMNNWKKLGLPKGNWEE</sequence>
<name>A0A1L2JGT8_HALHY</name>
<dbReference type="SMART" id="SM00708">
    <property type="entry name" value="PhBP"/>
    <property type="match status" value="1"/>
</dbReference>
<reference evidence="3" key="1">
    <citation type="submission" date="2015-10" db="EMBL/GenBank/DDBJ databases">
        <authorList>
            <person name="Gilbert D.G."/>
        </authorList>
    </citation>
    <scope>NUCLEOTIDE SEQUENCE</scope>
</reference>
<dbReference type="KEGG" id="hhal:106687067"/>
<evidence type="ECO:0000256" key="1">
    <source>
        <dbReference type="ARBA" id="ARBA00022729"/>
    </source>
</evidence>
<dbReference type="OrthoDB" id="6610259at2759"/>
<evidence type="ECO:0000313" key="3">
    <source>
        <dbReference type="EMBL" id="AOV87043.1"/>
    </source>
</evidence>
<dbReference type="GO" id="GO:0007608">
    <property type="term" value="P:sensory perception of smell"/>
    <property type="evidence" value="ECO:0007669"/>
    <property type="project" value="TreeGrafter"/>
</dbReference>
<dbReference type="PROSITE" id="PS51257">
    <property type="entry name" value="PROKAR_LIPOPROTEIN"/>
    <property type="match status" value="1"/>
</dbReference>
<dbReference type="InterPro" id="IPR006170">
    <property type="entry name" value="PBP/GOBP"/>
</dbReference>
<keyword evidence="1 2" id="KW-0732">Signal</keyword>
<dbReference type="SUPFAM" id="SSF47565">
    <property type="entry name" value="Insect pheromone/odorant-binding proteins"/>
    <property type="match status" value="1"/>
</dbReference>
<evidence type="ECO:0000256" key="2">
    <source>
        <dbReference type="SAM" id="SignalP"/>
    </source>
</evidence>
<reference evidence="3" key="2">
    <citation type="journal article" date="2016" name="Insect Mol. Biol.">
        <title>Identification and expression profile of odorant-binding proteins in Halyomorpha halys (Hemiptera: Pentatomidae).</title>
        <authorList>
            <person name="Paula D.P."/>
            <person name="Togawa R.C."/>
            <person name="Costa M.M."/>
            <person name="Grynberg P."/>
            <person name="Martins N.F."/>
            <person name="Andow D.A."/>
        </authorList>
    </citation>
    <scope>NUCLEOTIDE SEQUENCE</scope>
</reference>
<dbReference type="Pfam" id="PF01395">
    <property type="entry name" value="PBP_GOBP"/>
    <property type="match status" value="1"/>
</dbReference>
<dbReference type="GO" id="GO:0005615">
    <property type="term" value="C:extracellular space"/>
    <property type="evidence" value="ECO:0007669"/>
    <property type="project" value="TreeGrafter"/>
</dbReference>
<protein>
    <submittedName>
        <fullName evidence="3">Odorant-binding protein 26</fullName>
    </submittedName>
</protein>
<dbReference type="Gene3D" id="1.10.238.20">
    <property type="entry name" value="Pheromone/general odorant binding protein domain"/>
    <property type="match status" value="1"/>
</dbReference>
<dbReference type="PANTHER" id="PTHR11857">
    <property type="entry name" value="ODORANT BINDING PROTEIN-RELATED"/>
    <property type="match status" value="1"/>
</dbReference>